<sequence length="407" mass="44025">MTGDADPTARTGTAERSNPFKSLLRLADEDLTPEERIRTAIDVGRAYLDVDYGVLSYTGEGEYEVIRTNIDEGPYAEGGVVDLDGTWCRHVVADGETIGFADAGESPYRDDVARETTGLNCYVGAPVTVGRETYGTLCFSSENARTEPISDEERDFVSILAGWVGTEIERAKHYADLREQNERLDEFAGIVAHDLRNPLAGAIGFTELAQEDATGETAEFLDRVRSSLARMESMIAECLILAKEGADVGEREAVELEPLVRDAWATVRTRNATLAVEIDPGTTVIADAERLQRLFENLFRNSVEHGGRDVTVTVTGDADGFVVADDGPGLPPAVEAALDRADTENVKSFGLGLLVVLRVVSGHDWDLDVTSSADGTTFRVTDINAAEPVHDALHRDDNDDGASAIQT</sequence>
<feature type="domain" description="Histidine kinase" evidence="6">
    <location>
        <begin position="190"/>
        <end position="381"/>
    </location>
</feature>
<keyword evidence="5" id="KW-0902">Two-component regulatory system</keyword>
<dbReference type="SUPFAM" id="SSF55781">
    <property type="entry name" value="GAF domain-like"/>
    <property type="match status" value="1"/>
</dbReference>
<dbReference type="SMART" id="SM00065">
    <property type="entry name" value="GAF"/>
    <property type="match status" value="1"/>
</dbReference>
<dbReference type="PANTHER" id="PTHR43711">
    <property type="entry name" value="TWO-COMPONENT HISTIDINE KINASE"/>
    <property type="match status" value="1"/>
</dbReference>
<dbReference type="EC" id="2.7.13.3" evidence="2"/>
<dbReference type="AlphaFoldDB" id="A0ABD5SFP3"/>
<dbReference type="Gene3D" id="3.30.565.10">
    <property type="entry name" value="Histidine kinase-like ATPase, C-terminal domain"/>
    <property type="match status" value="1"/>
</dbReference>
<name>A0ABD5SFP3_9EURY</name>
<evidence type="ECO:0000313" key="8">
    <source>
        <dbReference type="Proteomes" id="UP001596442"/>
    </source>
</evidence>
<evidence type="ECO:0000256" key="4">
    <source>
        <dbReference type="ARBA" id="ARBA00022777"/>
    </source>
</evidence>
<dbReference type="Proteomes" id="UP001596442">
    <property type="component" value="Unassembled WGS sequence"/>
</dbReference>
<dbReference type="EMBL" id="JBHSWW010000194">
    <property type="protein sequence ID" value="MFC6754098.1"/>
    <property type="molecule type" value="Genomic_DNA"/>
</dbReference>
<dbReference type="InterPro" id="IPR036890">
    <property type="entry name" value="HATPase_C_sf"/>
</dbReference>
<protein>
    <recommendedName>
        <fullName evidence="2">histidine kinase</fullName>
        <ecNumber evidence="2">2.7.13.3</ecNumber>
    </recommendedName>
</protein>
<dbReference type="InterPro" id="IPR003018">
    <property type="entry name" value="GAF"/>
</dbReference>
<comment type="caution">
    <text evidence="7">The sequence shown here is derived from an EMBL/GenBank/DDBJ whole genome shotgun (WGS) entry which is preliminary data.</text>
</comment>
<evidence type="ECO:0000256" key="3">
    <source>
        <dbReference type="ARBA" id="ARBA00022679"/>
    </source>
</evidence>
<dbReference type="SUPFAM" id="SSF47384">
    <property type="entry name" value="Homodimeric domain of signal transducing histidine kinase"/>
    <property type="match status" value="1"/>
</dbReference>
<evidence type="ECO:0000313" key="7">
    <source>
        <dbReference type="EMBL" id="MFC6754098.1"/>
    </source>
</evidence>
<dbReference type="SMART" id="SM00387">
    <property type="entry name" value="HATPase_c"/>
    <property type="match status" value="1"/>
</dbReference>
<comment type="catalytic activity">
    <reaction evidence="1">
        <text>ATP + protein L-histidine = ADP + protein N-phospho-L-histidine.</text>
        <dbReference type="EC" id="2.7.13.3"/>
    </reaction>
</comment>
<dbReference type="InterPro" id="IPR036097">
    <property type="entry name" value="HisK_dim/P_sf"/>
</dbReference>
<dbReference type="InterPro" id="IPR050736">
    <property type="entry name" value="Sensor_HK_Regulatory"/>
</dbReference>
<dbReference type="Gene3D" id="3.30.450.40">
    <property type="match status" value="1"/>
</dbReference>
<dbReference type="InterPro" id="IPR005467">
    <property type="entry name" value="His_kinase_dom"/>
</dbReference>
<keyword evidence="3" id="KW-0808">Transferase</keyword>
<dbReference type="SUPFAM" id="SSF55874">
    <property type="entry name" value="ATPase domain of HSP90 chaperone/DNA topoisomerase II/histidine kinase"/>
    <property type="match status" value="1"/>
</dbReference>
<dbReference type="CDD" id="cd00082">
    <property type="entry name" value="HisKA"/>
    <property type="match status" value="1"/>
</dbReference>
<dbReference type="Pfam" id="PF02518">
    <property type="entry name" value="HATPase_c"/>
    <property type="match status" value="1"/>
</dbReference>
<evidence type="ECO:0000256" key="1">
    <source>
        <dbReference type="ARBA" id="ARBA00000085"/>
    </source>
</evidence>
<evidence type="ECO:0000256" key="2">
    <source>
        <dbReference type="ARBA" id="ARBA00012438"/>
    </source>
</evidence>
<dbReference type="InterPro" id="IPR003661">
    <property type="entry name" value="HisK_dim/P_dom"/>
</dbReference>
<dbReference type="PANTHER" id="PTHR43711:SF1">
    <property type="entry name" value="HISTIDINE KINASE 1"/>
    <property type="match status" value="1"/>
</dbReference>
<dbReference type="GO" id="GO:0000160">
    <property type="term" value="P:phosphorelay signal transduction system"/>
    <property type="evidence" value="ECO:0007669"/>
    <property type="project" value="UniProtKB-KW"/>
</dbReference>
<organism evidence="7 8">
    <name type="scientific">Halorubrum tibetense</name>
    <dbReference type="NCBI Taxonomy" id="175631"/>
    <lineage>
        <taxon>Archaea</taxon>
        <taxon>Methanobacteriati</taxon>
        <taxon>Methanobacteriota</taxon>
        <taxon>Stenosarchaea group</taxon>
        <taxon>Halobacteria</taxon>
        <taxon>Halobacteriales</taxon>
        <taxon>Haloferacaceae</taxon>
        <taxon>Halorubrum</taxon>
    </lineage>
</organism>
<proteinExistence type="predicted"/>
<keyword evidence="4 7" id="KW-0418">Kinase</keyword>
<dbReference type="GO" id="GO:0004673">
    <property type="term" value="F:protein histidine kinase activity"/>
    <property type="evidence" value="ECO:0007669"/>
    <property type="project" value="UniProtKB-EC"/>
</dbReference>
<dbReference type="Gene3D" id="1.10.287.130">
    <property type="match status" value="1"/>
</dbReference>
<dbReference type="InterPro" id="IPR003594">
    <property type="entry name" value="HATPase_dom"/>
</dbReference>
<evidence type="ECO:0000256" key="5">
    <source>
        <dbReference type="ARBA" id="ARBA00023012"/>
    </source>
</evidence>
<dbReference type="SMART" id="SM00388">
    <property type="entry name" value="HisKA"/>
    <property type="match status" value="1"/>
</dbReference>
<evidence type="ECO:0000259" key="6">
    <source>
        <dbReference type="PROSITE" id="PS50109"/>
    </source>
</evidence>
<accession>A0ABD5SFP3</accession>
<dbReference type="Pfam" id="PF01590">
    <property type="entry name" value="GAF"/>
    <property type="match status" value="1"/>
</dbReference>
<dbReference type="InterPro" id="IPR029016">
    <property type="entry name" value="GAF-like_dom_sf"/>
</dbReference>
<dbReference type="Pfam" id="PF00512">
    <property type="entry name" value="HisKA"/>
    <property type="match status" value="1"/>
</dbReference>
<reference evidence="7 8" key="1">
    <citation type="journal article" date="2019" name="Int. J. Syst. Evol. Microbiol.">
        <title>The Global Catalogue of Microorganisms (GCM) 10K type strain sequencing project: providing services to taxonomists for standard genome sequencing and annotation.</title>
        <authorList>
            <consortium name="The Broad Institute Genomics Platform"/>
            <consortium name="The Broad Institute Genome Sequencing Center for Infectious Disease"/>
            <person name="Wu L."/>
            <person name="Ma J."/>
        </authorList>
    </citation>
    <scope>NUCLEOTIDE SEQUENCE [LARGE SCALE GENOMIC DNA]</scope>
    <source>
        <strain evidence="7 8">CGMCC 1.3239</strain>
    </source>
</reference>
<dbReference type="RefSeq" id="WP_379782288.1">
    <property type="nucleotide sequence ID" value="NZ_JBHSWW010000194.1"/>
</dbReference>
<keyword evidence="8" id="KW-1185">Reference proteome</keyword>
<dbReference type="PROSITE" id="PS50109">
    <property type="entry name" value="HIS_KIN"/>
    <property type="match status" value="1"/>
</dbReference>
<gene>
    <name evidence="7" type="ORF">ACFQEU_11585</name>
</gene>